<protein>
    <submittedName>
        <fullName evidence="2">Uncharacterized protein</fullName>
    </submittedName>
</protein>
<keyword evidence="3" id="KW-1185">Reference proteome</keyword>
<feature type="region of interest" description="Disordered" evidence="1">
    <location>
        <begin position="117"/>
        <end position="269"/>
    </location>
</feature>
<dbReference type="PANTHER" id="PTHR33095:SF16">
    <property type="entry name" value="OS01G0253500 PROTEIN"/>
    <property type="match status" value="1"/>
</dbReference>
<reference evidence="2" key="1">
    <citation type="journal article" date="2021" name="bioRxiv">
        <title>Whole Genome Assembly and Annotation of Northern Wild Rice, Zizania palustris L., Supports a Whole Genome Duplication in the Zizania Genus.</title>
        <authorList>
            <person name="Haas M."/>
            <person name="Kono T."/>
            <person name="Macchietto M."/>
            <person name="Millas R."/>
            <person name="McGilp L."/>
            <person name="Shao M."/>
            <person name="Duquette J."/>
            <person name="Hirsch C.N."/>
            <person name="Kimball J."/>
        </authorList>
    </citation>
    <scope>NUCLEOTIDE SEQUENCE</scope>
    <source>
        <tissue evidence="2">Fresh leaf tissue</tissue>
    </source>
</reference>
<comment type="caution">
    <text evidence="2">The sequence shown here is derived from an EMBL/GenBank/DDBJ whole genome shotgun (WGS) entry which is preliminary data.</text>
</comment>
<sequence>MQSHADAGCPAPTAPYSPTRSLCPGDDDGGHYFFSAPASPVHYILRSPPSSTAAGLTATQYAPAADGEYSSGAGDFEFAARQHGDGDGATAMSCAEELFVAGRIRVGCLSPIRQEIGFGEQEDGEDGVDGQRPRPRRARSASPPRSPRLAKTPEPSDSFASASSSSSSTSTSAKNTRRRNRISLRDLLLGGAGAANNPADEAAATGAESERSSGFWLPSIWPPSRPKKTTPPCPAPMQPGRRPTSSDRSAPGKRAAREDAPRRRTTSLPYRQGLVLGCLGFGARSYGLAKSMHPLSSR</sequence>
<dbReference type="PANTHER" id="PTHR33095">
    <property type="entry name" value="OS07G0619500 PROTEIN"/>
    <property type="match status" value="1"/>
</dbReference>
<dbReference type="Proteomes" id="UP000729402">
    <property type="component" value="Unassembled WGS sequence"/>
</dbReference>
<dbReference type="EMBL" id="JAAALK010000290">
    <property type="protein sequence ID" value="KAG8045560.1"/>
    <property type="molecule type" value="Genomic_DNA"/>
</dbReference>
<feature type="compositionally biased region" description="Low complexity" evidence="1">
    <location>
        <begin position="156"/>
        <end position="173"/>
    </location>
</feature>
<feature type="region of interest" description="Disordered" evidence="1">
    <location>
        <begin position="1"/>
        <end position="22"/>
    </location>
</feature>
<evidence type="ECO:0000313" key="2">
    <source>
        <dbReference type="EMBL" id="KAG8045560.1"/>
    </source>
</evidence>
<dbReference type="AlphaFoldDB" id="A0A8J5QX32"/>
<name>A0A8J5QX32_ZIZPA</name>
<reference evidence="2" key="2">
    <citation type="submission" date="2021-02" db="EMBL/GenBank/DDBJ databases">
        <authorList>
            <person name="Kimball J.A."/>
            <person name="Haas M.W."/>
            <person name="Macchietto M."/>
            <person name="Kono T."/>
            <person name="Duquette J."/>
            <person name="Shao M."/>
        </authorList>
    </citation>
    <scope>NUCLEOTIDE SEQUENCE</scope>
    <source>
        <tissue evidence="2">Fresh leaf tissue</tissue>
    </source>
</reference>
<organism evidence="2 3">
    <name type="scientific">Zizania palustris</name>
    <name type="common">Northern wild rice</name>
    <dbReference type="NCBI Taxonomy" id="103762"/>
    <lineage>
        <taxon>Eukaryota</taxon>
        <taxon>Viridiplantae</taxon>
        <taxon>Streptophyta</taxon>
        <taxon>Embryophyta</taxon>
        <taxon>Tracheophyta</taxon>
        <taxon>Spermatophyta</taxon>
        <taxon>Magnoliopsida</taxon>
        <taxon>Liliopsida</taxon>
        <taxon>Poales</taxon>
        <taxon>Poaceae</taxon>
        <taxon>BOP clade</taxon>
        <taxon>Oryzoideae</taxon>
        <taxon>Oryzeae</taxon>
        <taxon>Zizaniinae</taxon>
        <taxon>Zizania</taxon>
    </lineage>
</organism>
<dbReference type="OrthoDB" id="667051at2759"/>
<feature type="compositionally biased region" description="Pro residues" evidence="1">
    <location>
        <begin position="220"/>
        <end position="237"/>
    </location>
</feature>
<evidence type="ECO:0000313" key="3">
    <source>
        <dbReference type="Proteomes" id="UP000729402"/>
    </source>
</evidence>
<feature type="compositionally biased region" description="Low complexity" evidence="1">
    <location>
        <begin position="194"/>
        <end position="207"/>
    </location>
</feature>
<accession>A0A8J5QX32</accession>
<proteinExistence type="predicted"/>
<evidence type="ECO:0000256" key="1">
    <source>
        <dbReference type="SAM" id="MobiDB-lite"/>
    </source>
</evidence>
<gene>
    <name evidence="2" type="ORF">GUJ93_ZPchr0008g13913</name>
</gene>